<dbReference type="GO" id="GO:0032259">
    <property type="term" value="P:methylation"/>
    <property type="evidence" value="ECO:0007669"/>
    <property type="project" value="UniProtKB-KW"/>
</dbReference>
<protein>
    <submittedName>
        <fullName evidence="3">Uroporphyrin-III C-methyltransferase</fullName>
        <ecNumber evidence="3">2.1.1.107</ecNumber>
    </submittedName>
</protein>
<gene>
    <name evidence="3" type="primary">hemX</name>
    <name evidence="3" type="ORF">NCTC13315_02441</name>
</gene>
<feature type="region of interest" description="Disordered" evidence="1">
    <location>
        <begin position="1"/>
        <end position="27"/>
    </location>
</feature>
<evidence type="ECO:0000313" key="3">
    <source>
        <dbReference type="EMBL" id="STX29885.1"/>
    </source>
</evidence>
<dbReference type="EMBL" id="UGNV01000001">
    <property type="protein sequence ID" value="STX29885.1"/>
    <property type="molecule type" value="Genomic_DNA"/>
</dbReference>
<dbReference type="Pfam" id="PF04375">
    <property type="entry name" value="HemX"/>
    <property type="match status" value="1"/>
</dbReference>
<evidence type="ECO:0000256" key="2">
    <source>
        <dbReference type="SAM" id="Phobius"/>
    </source>
</evidence>
<keyword evidence="2" id="KW-1133">Transmembrane helix</keyword>
<dbReference type="GO" id="GO:0004851">
    <property type="term" value="F:uroporphyrin-III C-methyltransferase activity"/>
    <property type="evidence" value="ECO:0007669"/>
    <property type="project" value="UniProtKB-EC"/>
</dbReference>
<evidence type="ECO:0000313" key="4">
    <source>
        <dbReference type="Proteomes" id="UP000254968"/>
    </source>
</evidence>
<sequence length="374" mass="42564">MNNNEEKINETTTTTKEPLIEASTPAEIRDDSKKPRVKNWWHIGLLILVFLSLLLAAFAFYQNWHLKEAQKRQQKYLNHQITALKKQLNKASTTVSTSATKLKGIQANLNNRLSRLDNNLQSALKQRFFQNQDWLLLKARYYLELVQLNAHWGDDQRITTALLQQADEILQEVPEQQLFPVRQAIAQEITKLNALPKVDVAGLLSQLDAAQALVLQLPLQQNLINDQLTTPTPTTTSSGWKGKLDNSLSYLKKLVIVRRHEGDAQPLYSPLHQALLRETIRMNLQEAQWAILQKNTQVYKQALTQAITAIKNTFDNQAVNTQALLKQLQELQQQRLVYPRPVVDEPLVLLNQYIASRTKPHIPAAPTSATGDKS</sequence>
<proteinExistence type="predicted"/>
<name>A0A378I581_9GAMM</name>
<dbReference type="RefSeq" id="WP_115303543.1">
    <property type="nucleotide sequence ID" value="NZ_CAAAHO010000002.1"/>
</dbReference>
<dbReference type="EC" id="2.1.1.107" evidence="3"/>
<dbReference type="PANTHER" id="PTHR38043:SF1">
    <property type="entry name" value="PROTEIN HEMX"/>
    <property type="match status" value="1"/>
</dbReference>
<organism evidence="3 4">
    <name type="scientific">Legionella beliardensis</name>
    <dbReference type="NCBI Taxonomy" id="91822"/>
    <lineage>
        <taxon>Bacteria</taxon>
        <taxon>Pseudomonadati</taxon>
        <taxon>Pseudomonadota</taxon>
        <taxon>Gammaproteobacteria</taxon>
        <taxon>Legionellales</taxon>
        <taxon>Legionellaceae</taxon>
        <taxon>Legionella</taxon>
    </lineage>
</organism>
<evidence type="ECO:0000256" key="1">
    <source>
        <dbReference type="SAM" id="MobiDB-lite"/>
    </source>
</evidence>
<keyword evidence="4" id="KW-1185">Reference proteome</keyword>
<dbReference type="PANTHER" id="PTHR38043">
    <property type="entry name" value="PROTEIN HEMX"/>
    <property type="match status" value="1"/>
</dbReference>
<keyword evidence="2" id="KW-0812">Transmembrane</keyword>
<dbReference type="InterPro" id="IPR007470">
    <property type="entry name" value="HemX"/>
</dbReference>
<dbReference type="Proteomes" id="UP000254968">
    <property type="component" value="Unassembled WGS sequence"/>
</dbReference>
<keyword evidence="3" id="KW-0808">Transferase</keyword>
<keyword evidence="3" id="KW-0489">Methyltransferase</keyword>
<dbReference type="OrthoDB" id="5653077at2"/>
<accession>A0A378I581</accession>
<reference evidence="3 4" key="1">
    <citation type="submission" date="2018-06" db="EMBL/GenBank/DDBJ databases">
        <authorList>
            <consortium name="Pathogen Informatics"/>
            <person name="Doyle S."/>
        </authorList>
    </citation>
    <scope>NUCLEOTIDE SEQUENCE [LARGE SCALE GENOMIC DNA]</scope>
    <source>
        <strain evidence="3 4">NCTC13315</strain>
    </source>
</reference>
<feature type="transmembrane region" description="Helical" evidence="2">
    <location>
        <begin position="40"/>
        <end position="61"/>
    </location>
</feature>
<keyword evidence="2" id="KW-0472">Membrane</keyword>
<dbReference type="AlphaFoldDB" id="A0A378I581"/>